<dbReference type="EMBL" id="CH474046">
    <property type="protein sequence ID" value="EDL88895.1"/>
    <property type="molecule type" value="Genomic_DNA"/>
</dbReference>
<accession>A6KFT8</accession>
<protein>
    <submittedName>
        <fullName evidence="1">RCG42280</fullName>
    </submittedName>
</protein>
<name>A6KFT8_RAT</name>
<gene>
    <name evidence="1" type="ORF">rCG_42280</name>
</gene>
<sequence length="138" mass="14515">MGCVHGAAVSGMETTHRAYPAIWTSLVLPHLSVQPASEDTNANPFIGPVPGWMHGVFGGKMVPLVCFCRGRTSDSSRLESHFLATVSSASQNTWAGSCSAPHPMSGAETHVTSVTLPIKYSTTSPKLHPGIHPSTHGL</sequence>
<evidence type="ECO:0000313" key="1">
    <source>
        <dbReference type="EMBL" id="EDL88895.1"/>
    </source>
</evidence>
<organism evidence="1 2">
    <name type="scientific">Rattus norvegicus</name>
    <name type="common">Rat</name>
    <dbReference type="NCBI Taxonomy" id="10116"/>
    <lineage>
        <taxon>Eukaryota</taxon>
        <taxon>Metazoa</taxon>
        <taxon>Chordata</taxon>
        <taxon>Craniata</taxon>
        <taxon>Vertebrata</taxon>
        <taxon>Euteleostomi</taxon>
        <taxon>Mammalia</taxon>
        <taxon>Eutheria</taxon>
        <taxon>Euarchontoglires</taxon>
        <taxon>Glires</taxon>
        <taxon>Rodentia</taxon>
        <taxon>Myomorpha</taxon>
        <taxon>Muroidea</taxon>
        <taxon>Muridae</taxon>
        <taxon>Murinae</taxon>
        <taxon>Rattus</taxon>
    </lineage>
</organism>
<dbReference type="Proteomes" id="UP000234681">
    <property type="component" value="Chromosome 16"/>
</dbReference>
<dbReference type="AlphaFoldDB" id="A6KFT8"/>
<proteinExistence type="predicted"/>
<reference evidence="2" key="1">
    <citation type="submission" date="2005-09" db="EMBL/GenBank/DDBJ databases">
        <authorList>
            <person name="Mural R.J."/>
            <person name="Li P.W."/>
            <person name="Adams M.D."/>
            <person name="Amanatides P.G."/>
            <person name="Baden-Tillson H."/>
            <person name="Barnstead M."/>
            <person name="Chin S.H."/>
            <person name="Dew I."/>
            <person name="Evans C.A."/>
            <person name="Ferriera S."/>
            <person name="Flanigan M."/>
            <person name="Fosler C."/>
            <person name="Glodek A."/>
            <person name="Gu Z."/>
            <person name="Holt R.A."/>
            <person name="Jennings D."/>
            <person name="Kraft C.L."/>
            <person name="Lu F."/>
            <person name="Nguyen T."/>
            <person name="Nusskern D.R."/>
            <person name="Pfannkoch C.M."/>
            <person name="Sitter C."/>
            <person name="Sutton G.G."/>
            <person name="Venter J.C."/>
            <person name="Wang Z."/>
            <person name="Woodage T."/>
            <person name="Zheng X.H."/>
            <person name="Zhong F."/>
        </authorList>
    </citation>
    <scope>NUCLEOTIDE SEQUENCE [LARGE SCALE GENOMIC DNA]</scope>
    <source>
        <strain>BN</strain>
        <strain evidence="2">Sprague-Dawley</strain>
    </source>
</reference>
<evidence type="ECO:0000313" key="2">
    <source>
        <dbReference type="Proteomes" id="UP000234681"/>
    </source>
</evidence>